<dbReference type="PANTHER" id="PTHR43567">
    <property type="entry name" value="FLAVOREDOXIN-RELATED-RELATED"/>
    <property type="match status" value="1"/>
</dbReference>
<comment type="cofactor">
    <cofactor evidence="1">
        <name>FMN</name>
        <dbReference type="ChEBI" id="CHEBI:58210"/>
    </cofactor>
</comment>
<proteinExistence type="inferred from homology"/>
<dbReference type="EMBL" id="NRRU01000053">
    <property type="protein sequence ID" value="MBK1714034.1"/>
    <property type="molecule type" value="Genomic_DNA"/>
</dbReference>
<dbReference type="InterPro" id="IPR012349">
    <property type="entry name" value="Split_barrel_FMN-bd"/>
</dbReference>
<dbReference type="SUPFAM" id="SSF50475">
    <property type="entry name" value="FMN-binding split barrel"/>
    <property type="match status" value="1"/>
</dbReference>
<comment type="similarity">
    <text evidence="3">Belongs to the flavoredoxin family.</text>
</comment>
<reference evidence="5" key="1">
    <citation type="submission" date="2017-08" db="EMBL/GenBank/DDBJ databases">
        <authorList>
            <person name="Imhoff J.F."/>
            <person name="Rahn T."/>
            <person name="Kuenzel S."/>
            <person name="Neulinger S.C."/>
        </authorList>
    </citation>
    <scope>NUCLEOTIDE SEQUENCE</scope>
    <source>
        <strain evidence="5">IM 151</strain>
    </source>
</reference>
<dbReference type="PANTHER" id="PTHR43567:SF1">
    <property type="entry name" value="FLAVOREDOXIN"/>
    <property type="match status" value="1"/>
</dbReference>
<evidence type="ECO:0000256" key="3">
    <source>
        <dbReference type="ARBA" id="ARBA00038054"/>
    </source>
</evidence>
<gene>
    <name evidence="5" type="ORF">CKO43_14750</name>
</gene>
<dbReference type="InterPro" id="IPR002563">
    <property type="entry name" value="Flavin_Rdtase-like_dom"/>
</dbReference>
<evidence type="ECO:0000313" key="5">
    <source>
        <dbReference type="EMBL" id="MBK1714034.1"/>
    </source>
</evidence>
<evidence type="ECO:0000259" key="4">
    <source>
        <dbReference type="SMART" id="SM00903"/>
    </source>
</evidence>
<protein>
    <submittedName>
        <fullName evidence="5">Flavin reductase</fullName>
    </submittedName>
</protein>
<dbReference type="InterPro" id="IPR052174">
    <property type="entry name" value="Flavoredoxin"/>
</dbReference>
<keyword evidence="6" id="KW-1185">Reference proteome</keyword>
<feature type="domain" description="Flavin reductase like" evidence="4">
    <location>
        <begin position="12"/>
        <end position="154"/>
    </location>
</feature>
<comment type="caution">
    <text evidence="5">The sequence shown here is derived from an EMBL/GenBank/DDBJ whole genome shotgun (WGS) entry which is preliminary data.</text>
</comment>
<keyword evidence="2" id="KW-0285">Flavoprotein</keyword>
<dbReference type="Pfam" id="PF01613">
    <property type="entry name" value="Flavin_Reduct"/>
    <property type="match status" value="1"/>
</dbReference>
<evidence type="ECO:0000256" key="1">
    <source>
        <dbReference type="ARBA" id="ARBA00001917"/>
    </source>
</evidence>
<name>A0ABS1DXF5_RUBGE</name>
<evidence type="ECO:0000313" key="6">
    <source>
        <dbReference type="Proteomes" id="UP001041814"/>
    </source>
</evidence>
<dbReference type="Proteomes" id="UP001041814">
    <property type="component" value="Unassembled WGS sequence"/>
</dbReference>
<organism evidence="5 6">
    <name type="scientific">Rubrivivax gelatinosus</name>
    <name type="common">Rhodocyclus gelatinosus</name>
    <name type="synonym">Rhodopseudomonas gelatinosa</name>
    <dbReference type="NCBI Taxonomy" id="28068"/>
    <lineage>
        <taxon>Bacteria</taxon>
        <taxon>Pseudomonadati</taxon>
        <taxon>Pseudomonadota</taxon>
        <taxon>Betaproteobacteria</taxon>
        <taxon>Burkholderiales</taxon>
        <taxon>Sphaerotilaceae</taxon>
        <taxon>Rubrivivax</taxon>
    </lineage>
</organism>
<sequence>MNQDVELKHAYRLLNHGPTVLVSAAHGGRRNVMAAAWAMPLDFDPPKLAVVIDKSTFTRTLIDAAGEFALSVPCVAQADAVFSVGNTSGHDGVDKFERYGLGAFAGRATGAPLVEGCVGWLECRVLREPHNEQAYDLFLAEVVAAQADDRVFRDGRWSFGPGDEALRTLHHVAGGAFFSLGTMLQAKPLP</sequence>
<dbReference type="Gene3D" id="2.30.110.10">
    <property type="entry name" value="Electron Transport, Fmn-binding Protein, Chain A"/>
    <property type="match status" value="1"/>
</dbReference>
<dbReference type="RefSeq" id="WP_200379112.1">
    <property type="nucleotide sequence ID" value="NZ_NRRU01000053.1"/>
</dbReference>
<dbReference type="SMART" id="SM00903">
    <property type="entry name" value="Flavin_Reduct"/>
    <property type="match status" value="1"/>
</dbReference>
<reference evidence="5" key="2">
    <citation type="journal article" date="2020" name="Microorganisms">
        <title>Osmotic Adaptation and Compatible Solute Biosynthesis of Phototrophic Bacteria as Revealed from Genome Analyses.</title>
        <authorList>
            <person name="Imhoff J.F."/>
            <person name="Rahn T."/>
            <person name="Kunzel S."/>
            <person name="Keller A."/>
            <person name="Neulinger S.C."/>
        </authorList>
    </citation>
    <scope>NUCLEOTIDE SEQUENCE</scope>
    <source>
        <strain evidence="5">IM 151</strain>
    </source>
</reference>
<accession>A0ABS1DXF5</accession>
<evidence type="ECO:0000256" key="2">
    <source>
        <dbReference type="ARBA" id="ARBA00022630"/>
    </source>
</evidence>